<feature type="non-terminal residue" evidence="2">
    <location>
        <position position="1"/>
    </location>
</feature>
<dbReference type="PANTHER" id="PTHR46411">
    <property type="entry name" value="FAMILY ATPASE, PUTATIVE-RELATED"/>
    <property type="match status" value="1"/>
</dbReference>
<dbReference type="PANTHER" id="PTHR46411:SF3">
    <property type="entry name" value="AAA+ ATPASE DOMAIN-CONTAINING PROTEIN"/>
    <property type="match status" value="1"/>
</dbReference>
<proteinExistence type="predicted"/>
<protein>
    <submittedName>
        <fullName evidence="2">4511_t:CDS:1</fullName>
    </submittedName>
</protein>
<gene>
    <name evidence="2" type="ORF">GMARGA_LOCUS23889</name>
</gene>
<accession>A0ABN7VX18</accession>
<feature type="domain" description="ATPase AAA-type core" evidence="1">
    <location>
        <begin position="11"/>
        <end position="64"/>
    </location>
</feature>
<comment type="caution">
    <text evidence="2">The sequence shown here is derived from an EMBL/GenBank/DDBJ whole genome shotgun (WGS) entry which is preliminary data.</text>
</comment>
<evidence type="ECO:0000313" key="2">
    <source>
        <dbReference type="EMBL" id="CAG8804552.1"/>
    </source>
</evidence>
<dbReference type="Proteomes" id="UP000789901">
    <property type="component" value="Unassembled WGS sequence"/>
</dbReference>
<keyword evidence="3" id="KW-1185">Reference proteome</keyword>
<reference evidence="2 3" key="1">
    <citation type="submission" date="2021-06" db="EMBL/GenBank/DDBJ databases">
        <authorList>
            <person name="Kallberg Y."/>
            <person name="Tangrot J."/>
            <person name="Rosling A."/>
        </authorList>
    </citation>
    <scope>NUCLEOTIDE SEQUENCE [LARGE SCALE GENOMIC DNA]</scope>
    <source>
        <strain evidence="2 3">120-4 pot B 10/14</strain>
    </source>
</reference>
<dbReference type="EMBL" id="CAJVQB010024623">
    <property type="protein sequence ID" value="CAG8804552.1"/>
    <property type="molecule type" value="Genomic_DNA"/>
</dbReference>
<dbReference type="InterPro" id="IPR003959">
    <property type="entry name" value="ATPase_AAA_core"/>
</dbReference>
<organism evidence="2 3">
    <name type="scientific">Gigaspora margarita</name>
    <dbReference type="NCBI Taxonomy" id="4874"/>
    <lineage>
        <taxon>Eukaryota</taxon>
        <taxon>Fungi</taxon>
        <taxon>Fungi incertae sedis</taxon>
        <taxon>Mucoromycota</taxon>
        <taxon>Glomeromycotina</taxon>
        <taxon>Glomeromycetes</taxon>
        <taxon>Diversisporales</taxon>
        <taxon>Gigasporaceae</taxon>
        <taxon>Gigaspora</taxon>
    </lineage>
</organism>
<evidence type="ECO:0000259" key="1">
    <source>
        <dbReference type="Pfam" id="PF00004"/>
    </source>
</evidence>
<sequence>MCQYYVVQVDVGKTLTAEAISEYLHRPLDAISVGELGVTPKELEDKLSEILEIPSVQNAVILIDV</sequence>
<dbReference type="Pfam" id="PF00004">
    <property type="entry name" value="AAA"/>
    <property type="match status" value="1"/>
</dbReference>
<evidence type="ECO:0000313" key="3">
    <source>
        <dbReference type="Proteomes" id="UP000789901"/>
    </source>
</evidence>
<name>A0ABN7VX18_GIGMA</name>
<feature type="non-terminal residue" evidence="2">
    <location>
        <position position="65"/>
    </location>
</feature>